<feature type="compositionally biased region" description="Polar residues" evidence="1">
    <location>
        <begin position="85"/>
        <end position="95"/>
    </location>
</feature>
<name>A0A917AKU9_9MICC</name>
<accession>A0A917AKU9</accession>
<reference evidence="2" key="2">
    <citation type="submission" date="2020-09" db="EMBL/GenBank/DDBJ databases">
        <authorList>
            <person name="Sun Q."/>
            <person name="Zhou Y."/>
        </authorList>
    </citation>
    <scope>NUCLEOTIDE SEQUENCE</scope>
    <source>
        <strain evidence="2">CGMCC 1.15388</strain>
    </source>
</reference>
<dbReference type="EMBL" id="BMIS01000001">
    <property type="protein sequence ID" value="GGE59648.1"/>
    <property type="molecule type" value="Genomic_DNA"/>
</dbReference>
<dbReference type="Proteomes" id="UP000633136">
    <property type="component" value="Unassembled WGS sequence"/>
</dbReference>
<reference evidence="2" key="1">
    <citation type="journal article" date="2014" name="Int. J. Syst. Evol. Microbiol.">
        <title>Complete genome sequence of Corynebacterium casei LMG S-19264T (=DSM 44701T), isolated from a smear-ripened cheese.</title>
        <authorList>
            <consortium name="US DOE Joint Genome Institute (JGI-PGF)"/>
            <person name="Walter F."/>
            <person name="Albersmeier A."/>
            <person name="Kalinowski J."/>
            <person name="Ruckert C."/>
        </authorList>
    </citation>
    <scope>NUCLEOTIDE SEQUENCE</scope>
    <source>
        <strain evidence="2">CGMCC 1.15388</strain>
    </source>
</reference>
<dbReference type="AlphaFoldDB" id="A0A917AKU9"/>
<keyword evidence="3" id="KW-1185">Reference proteome</keyword>
<protein>
    <submittedName>
        <fullName evidence="2">Uncharacterized protein</fullName>
    </submittedName>
</protein>
<evidence type="ECO:0000313" key="3">
    <source>
        <dbReference type="Proteomes" id="UP000633136"/>
    </source>
</evidence>
<evidence type="ECO:0000313" key="2">
    <source>
        <dbReference type="EMBL" id="GGE59648.1"/>
    </source>
</evidence>
<gene>
    <name evidence="2" type="ORF">GCM10011401_03080</name>
</gene>
<proteinExistence type="predicted"/>
<feature type="region of interest" description="Disordered" evidence="1">
    <location>
        <begin position="75"/>
        <end position="95"/>
    </location>
</feature>
<sequence>MLTFAMNRPSDQTSRRIESRLKIDGEQVPSFCEILRVVLTEMLPLQSDTRATSRMSATLALQTLHDKELWDQGHTGMRNAPGHGRTSTRSSHQMWTHTPSDVSCLTLEC</sequence>
<organism evidence="2 3">
    <name type="scientific">Nesterenkonia cremea</name>
    <dbReference type="NCBI Taxonomy" id="1882340"/>
    <lineage>
        <taxon>Bacteria</taxon>
        <taxon>Bacillati</taxon>
        <taxon>Actinomycetota</taxon>
        <taxon>Actinomycetes</taxon>
        <taxon>Micrococcales</taxon>
        <taxon>Micrococcaceae</taxon>
        <taxon>Nesterenkonia</taxon>
    </lineage>
</organism>
<comment type="caution">
    <text evidence="2">The sequence shown here is derived from an EMBL/GenBank/DDBJ whole genome shotgun (WGS) entry which is preliminary data.</text>
</comment>
<evidence type="ECO:0000256" key="1">
    <source>
        <dbReference type="SAM" id="MobiDB-lite"/>
    </source>
</evidence>